<accession>A0ABP8ND24</accession>
<protein>
    <submittedName>
        <fullName evidence="2">Uncharacterized protein</fullName>
    </submittedName>
</protein>
<evidence type="ECO:0000313" key="3">
    <source>
        <dbReference type="Proteomes" id="UP001500840"/>
    </source>
</evidence>
<gene>
    <name evidence="2" type="ORF">GCM10023156_49410</name>
</gene>
<reference evidence="3" key="1">
    <citation type="journal article" date="2019" name="Int. J. Syst. Evol. Microbiol.">
        <title>The Global Catalogue of Microorganisms (GCM) 10K type strain sequencing project: providing services to taxonomists for standard genome sequencing and annotation.</title>
        <authorList>
            <consortium name="The Broad Institute Genomics Platform"/>
            <consortium name="The Broad Institute Genome Sequencing Center for Infectious Disease"/>
            <person name="Wu L."/>
            <person name="Ma J."/>
        </authorList>
    </citation>
    <scope>NUCLEOTIDE SEQUENCE [LARGE SCALE GENOMIC DNA]</scope>
    <source>
        <strain evidence="3">JCM 17759</strain>
    </source>
</reference>
<dbReference type="Proteomes" id="UP001500840">
    <property type="component" value="Unassembled WGS sequence"/>
</dbReference>
<feature type="compositionally biased region" description="Polar residues" evidence="1">
    <location>
        <begin position="1"/>
        <end position="11"/>
    </location>
</feature>
<feature type="region of interest" description="Disordered" evidence="1">
    <location>
        <begin position="1"/>
        <end position="52"/>
    </location>
</feature>
<keyword evidence="3" id="KW-1185">Reference proteome</keyword>
<evidence type="ECO:0000256" key="1">
    <source>
        <dbReference type="SAM" id="MobiDB-lite"/>
    </source>
</evidence>
<dbReference type="EMBL" id="BAABGA010000066">
    <property type="protein sequence ID" value="GAA4463812.1"/>
    <property type="molecule type" value="Genomic_DNA"/>
</dbReference>
<comment type="caution">
    <text evidence="2">The sequence shown here is derived from an EMBL/GenBank/DDBJ whole genome shotgun (WGS) entry which is preliminary data.</text>
</comment>
<organism evidence="2 3">
    <name type="scientific">Novipirellula rosea</name>
    <dbReference type="NCBI Taxonomy" id="1031540"/>
    <lineage>
        <taxon>Bacteria</taxon>
        <taxon>Pseudomonadati</taxon>
        <taxon>Planctomycetota</taxon>
        <taxon>Planctomycetia</taxon>
        <taxon>Pirellulales</taxon>
        <taxon>Pirellulaceae</taxon>
        <taxon>Novipirellula</taxon>
    </lineage>
</organism>
<proteinExistence type="predicted"/>
<sequence length="67" mass="7834">MMIRSVTSQVQVHKERNRKRLGTHPVSREPWAVRHRGVRGTRPLTRRGSLNQQAVDDFRYAKLGQAR</sequence>
<name>A0ABP8ND24_9BACT</name>
<evidence type="ECO:0000313" key="2">
    <source>
        <dbReference type="EMBL" id="GAA4463812.1"/>
    </source>
</evidence>